<dbReference type="AlphaFoldDB" id="A0AA92IG79"/>
<evidence type="ECO:0000313" key="3">
    <source>
        <dbReference type="Proteomes" id="UP000310553"/>
    </source>
</evidence>
<feature type="region of interest" description="Disordered" evidence="1">
    <location>
        <begin position="44"/>
        <end position="110"/>
    </location>
</feature>
<geneLocation type="plasmid" evidence="3">
    <name>puw386</name>
</geneLocation>
<keyword evidence="2" id="KW-0614">Plasmid</keyword>
<feature type="region of interest" description="Disordered" evidence="1">
    <location>
        <begin position="123"/>
        <end position="154"/>
    </location>
</feature>
<dbReference type="Proteomes" id="UP000310553">
    <property type="component" value="Plasmid pUW386"/>
</dbReference>
<gene>
    <name evidence="2" type="ORF">E7Z57_21230</name>
</gene>
<evidence type="ECO:0000313" key="2">
    <source>
        <dbReference type="EMBL" id="QCX51556.1"/>
    </source>
</evidence>
<evidence type="ECO:0000256" key="1">
    <source>
        <dbReference type="SAM" id="MobiDB-lite"/>
    </source>
</evidence>
<protein>
    <submittedName>
        <fullName evidence="2">Uncharacterized protein</fullName>
    </submittedName>
</protein>
<organism evidence="2 3">
    <name type="scientific">Ralstonia solanacearum</name>
    <name type="common">Pseudomonas solanacearum</name>
    <dbReference type="NCBI Taxonomy" id="305"/>
    <lineage>
        <taxon>Bacteria</taxon>
        <taxon>Pseudomonadati</taxon>
        <taxon>Pseudomonadota</taxon>
        <taxon>Betaproteobacteria</taxon>
        <taxon>Burkholderiales</taxon>
        <taxon>Burkholderiaceae</taxon>
        <taxon>Ralstonia</taxon>
        <taxon>Ralstonia solanacearum species complex</taxon>
    </lineage>
</organism>
<dbReference type="EMBL" id="CP039340">
    <property type="protein sequence ID" value="QCX51556.1"/>
    <property type="molecule type" value="Genomic_DNA"/>
</dbReference>
<reference evidence="2 3" key="1">
    <citation type="submission" date="2019-04" db="EMBL/GenBank/DDBJ databases">
        <title>Complete Genome of UW386 and Higher Quality Genome of UW700.</title>
        <authorList>
            <person name="Jacobs J."/>
            <person name="Perez A."/>
            <person name="Steidl O."/>
            <person name="Allen C."/>
        </authorList>
    </citation>
    <scope>NUCLEOTIDE SEQUENCE [LARGE SCALE GENOMIC DNA]</scope>
    <source>
        <strain evidence="2 3">UW386</strain>
        <plasmid evidence="3">puw386</plasmid>
    </source>
</reference>
<name>A0AA92IG79_RALSL</name>
<proteinExistence type="predicted"/>
<accession>A0AA92IG79</accession>
<sequence>MVGDCDSTIATLRKTNTVADDLPFLAEPSGDMHIHDPRAVAIGNPEKNVGTVKTLREPASGPRSSRRTFARPPAERESRHRTPTSASGPIRHPGRNPARRNTPAHEVTQKWVRGMRAARTRLTANALPAGGQRWNRGWTGLEQASADGRPRSGV</sequence>